<dbReference type="EMBL" id="PDKN01000007">
    <property type="protein sequence ID" value="RXJ55400.1"/>
    <property type="molecule type" value="Genomic_DNA"/>
</dbReference>
<evidence type="ECO:0000313" key="2">
    <source>
        <dbReference type="Proteomes" id="UP000290657"/>
    </source>
</evidence>
<dbReference type="AlphaFoldDB" id="A0A4Q0XS43"/>
<name>A0A4Q0XS43_9BACT</name>
<dbReference type="Proteomes" id="UP000290657">
    <property type="component" value="Unassembled WGS sequence"/>
</dbReference>
<keyword evidence="2" id="KW-1185">Reference proteome</keyword>
<comment type="caution">
    <text evidence="1">The sequence shown here is derived from an EMBL/GenBank/DDBJ whole genome shotgun (WGS) entry which is preliminary data.</text>
</comment>
<proteinExistence type="predicted"/>
<accession>A0A4Q0XS43</accession>
<dbReference type="OrthoDB" id="5346991at2"/>
<organism evidence="1 2">
    <name type="scientific">Candidatus Marinarcus aquaticus</name>
    <dbReference type="NCBI Taxonomy" id="2044504"/>
    <lineage>
        <taxon>Bacteria</taxon>
        <taxon>Pseudomonadati</taxon>
        <taxon>Campylobacterota</taxon>
        <taxon>Epsilonproteobacteria</taxon>
        <taxon>Campylobacterales</taxon>
        <taxon>Arcobacteraceae</taxon>
        <taxon>Candidatus Marinarcus</taxon>
    </lineage>
</organism>
<gene>
    <name evidence="1" type="ORF">CRV04_09855</name>
</gene>
<evidence type="ECO:0000313" key="1">
    <source>
        <dbReference type="EMBL" id="RXJ55400.1"/>
    </source>
</evidence>
<dbReference type="RefSeq" id="WP_128996684.1">
    <property type="nucleotide sequence ID" value="NZ_PDKN01000007.1"/>
</dbReference>
<protein>
    <submittedName>
        <fullName evidence="1">Uncharacterized protein</fullName>
    </submittedName>
</protein>
<sequence length="68" mass="7954">MANSAIPDDILKIQKKLATFEVGSRNYKKYTKILAKHIKTHTMKKRVNSHIKTIETIEEIKKKSEEEQ</sequence>
<reference evidence="1 2" key="1">
    <citation type="submission" date="2017-10" db="EMBL/GenBank/DDBJ databases">
        <title>Genomics of the genus Arcobacter.</title>
        <authorList>
            <person name="Perez-Cataluna A."/>
            <person name="Figueras M.J."/>
        </authorList>
    </citation>
    <scope>NUCLEOTIDE SEQUENCE [LARGE SCALE GENOMIC DNA]</scope>
    <source>
        <strain evidence="1 2">CECT 8987</strain>
    </source>
</reference>